<evidence type="ECO:0000313" key="2">
    <source>
        <dbReference type="Proteomes" id="UP000198853"/>
    </source>
</evidence>
<dbReference type="Proteomes" id="UP000198853">
    <property type="component" value="Unassembled WGS sequence"/>
</dbReference>
<gene>
    <name evidence="1" type="ORF">SAMN04488123_105208</name>
</gene>
<dbReference type="AlphaFoldDB" id="A0A1G8N4R9"/>
<protein>
    <submittedName>
        <fullName evidence="1">Uncharacterized protein</fullName>
    </submittedName>
</protein>
<dbReference type="EMBL" id="FNEN01000005">
    <property type="protein sequence ID" value="SDI75279.1"/>
    <property type="molecule type" value="Genomic_DNA"/>
</dbReference>
<keyword evidence="2" id="KW-1185">Reference proteome</keyword>
<reference evidence="1 2" key="1">
    <citation type="submission" date="2016-10" db="EMBL/GenBank/DDBJ databases">
        <authorList>
            <person name="de Groot N.N."/>
        </authorList>
    </citation>
    <scope>NUCLEOTIDE SEQUENCE [LARGE SCALE GENOMIC DNA]</scope>
    <source>
        <strain evidence="1 2">DSM 21771</strain>
    </source>
</reference>
<sequence length="85" mass="9419">MGRMVASAKSGLNGNQGDKTWNAKVMKALRQWYEPDQLAQAVFIADSALVTEDNLKTVQGKGDQPDFQFYYSSTSKLITTKEDSP</sequence>
<name>A0A1G8N4R9_9BACI</name>
<proteinExistence type="predicted"/>
<accession>A0A1G8N4R9</accession>
<organism evidence="1 2">
    <name type="scientific">Natribacillus halophilus</name>
    <dbReference type="NCBI Taxonomy" id="549003"/>
    <lineage>
        <taxon>Bacteria</taxon>
        <taxon>Bacillati</taxon>
        <taxon>Bacillota</taxon>
        <taxon>Bacilli</taxon>
        <taxon>Bacillales</taxon>
        <taxon>Bacillaceae</taxon>
        <taxon>Natribacillus</taxon>
    </lineage>
</organism>
<evidence type="ECO:0000313" key="1">
    <source>
        <dbReference type="EMBL" id="SDI75279.1"/>
    </source>
</evidence>